<dbReference type="PRINTS" id="PR00081">
    <property type="entry name" value="GDHRDH"/>
</dbReference>
<dbReference type="EC" id="1.1.1.100" evidence="2"/>
<gene>
    <name evidence="5" type="ORF">SBRCBS47491_004705</name>
</gene>
<evidence type="ECO:0000256" key="4">
    <source>
        <dbReference type="SAM" id="MobiDB-lite"/>
    </source>
</evidence>
<evidence type="ECO:0000256" key="3">
    <source>
        <dbReference type="ARBA" id="ARBA00048508"/>
    </source>
</evidence>
<dbReference type="Proteomes" id="UP001642406">
    <property type="component" value="Unassembled WGS sequence"/>
</dbReference>
<comment type="similarity">
    <text evidence="1">Belongs to the short-chain dehydrogenases/reductases (SDR) family.</text>
</comment>
<keyword evidence="6" id="KW-1185">Reference proteome</keyword>
<feature type="compositionally biased region" description="Polar residues" evidence="4">
    <location>
        <begin position="212"/>
        <end position="222"/>
    </location>
</feature>
<dbReference type="InterPro" id="IPR002347">
    <property type="entry name" value="SDR_fam"/>
</dbReference>
<evidence type="ECO:0000313" key="6">
    <source>
        <dbReference type="Proteomes" id="UP001642406"/>
    </source>
</evidence>
<dbReference type="EMBL" id="CAWUHC010000036">
    <property type="protein sequence ID" value="CAK7221952.1"/>
    <property type="molecule type" value="Genomic_DNA"/>
</dbReference>
<dbReference type="InterPro" id="IPR036291">
    <property type="entry name" value="NAD(P)-bd_dom_sf"/>
</dbReference>
<dbReference type="Gene3D" id="3.40.50.720">
    <property type="entry name" value="NAD(P)-binding Rossmann-like Domain"/>
    <property type="match status" value="1"/>
</dbReference>
<sequence>MKLFLEDKVVLVSGGSSGIGRAIAREFAAEGASVMITARRVGPLEETVKELTAISPDATVTNTTKANYVVADMTREEDVKTAVAKTKEVFGSVPDVVICNVRSLIKLGFDEASAKDFRTSSDQCVVSVVHLAKVVLPSWREKKWGRFINLGSVCTLEPHRWHHIVLGNTFRLAAVGLMRSLSNEYAHMGSITFNTIAIGLVDTGVSEKITSDGEQQGQTQAEPQPPISMRRSGRPEEIAAHVVFLSSDRASYITGQNVVVDGGWTRGL</sequence>
<dbReference type="SUPFAM" id="SSF51735">
    <property type="entry name" value="NAD(P)-binding Rossmann-fold domains"/>
    <property type="match status" value="1"/>
</dbReference>
<protein>
    <recommendedName>
        <fullName evidence="2">3-oxoacyl-[acyl-carrier-protein] reductase</fullName>
        <ecNumber evidence="2">1.1.1.100</ecNumber>
    </recommendedName>
</protein>
<comment type="catalytic activity">
    <reaction evidence="3">
        <text>a (3R)-hydroxyacyl-[ACP] + NADP(+) = a 3-oxoacyl-[ACP] + NADPH + H(+)</text>
        <dbReference type="Rhea" id="RHEA:17397"/>
        <dbReference type="Rhea" id="RHEA-COMP:9916"/>
        <dbReference type="Rhea" id="RHEA-COMP:9945"/>
        <dbReference type="ChEBI" id="CHEBI:15378"/>
        <dbReference type="ChEBI" id="CHEBI:57783"/>
        <dbReference type="ChEBI" id="CHEBI:58349"/>
        <dbReference type="ChEBI" id="CHEBI:78776"/>
        <dbReference type="ChEBI" id="CHEBI:78827"/>
        <dbReference type="EC" id="1.1.1.100"/>
    </reaction>
</comment>
<reference evidence="5 6" key="1">
    <citation type="submission" date="2024-01" db="EMBL/GenBank/DDBJ databases">
        <authorList>
            <person name="Allen C."/>
            <person name="Tagirdzhanova G."/>
        </authorList>
    </citation>
    <scope>NUCLEOTIDE SEQUENCE [LARGE SCALE GENOMIC DNA]</scope>
</reference>
<feature type="region of interest" description="Disordered" evidence="4">
    <location>
        <begin position="209"/>
        <end position="231"/>
    </location>
</feature>
<comment type="caution">
    <text evidence="5">The sequence shown here is derived from an EMBL/GenBank/DDBJ whole genome shotgun (WGS) entry which is preliminary data.</text>
</comment>
<proteinExistence type="inferred from homology"/>
<organism evidence="5 6">
    <name type="scientific">Sporothrix bragantina</name>
    <dbReference type="NCBI Taxonomy" id="671064"/>
    <lineage>
        <taxon>Eukaryota</taxon>
        <taxon>Fungi</taxon>
        <taxon>Dikarya</taxon>
        <taxon>Ascomycota</taxon>
        <taxon>Pezizomycotina</taxon>
        <taxon>Sordariomycetes</taxon>
        <taxon>Sordariomycetidae</taxon>
        <taxon>Ophiostomatales</taxon>
        <taxon>Ophiostomataceae</taxon>
        <taxon>Sporothrix</taxon>
    </lineage>
</organism>
<dbReference type="InterPro" id="IPR050259">
    <property type="entry name" value="SDR"/>
</dbReference>
<accession>A0ABP0BQH4</accession>
<evidence type="ECO:0000256" key="1">
    <source>
        <dbReference type="ARBA" id="ARBA00006484"/>
    </source>
</evidence>
<dbReference type="PANTHER" id="PTHR42879:SF6">
    <property type="entry name" value="NADPH-DEPENDENT REDUCTASE BACG"/>
    <property type="match status" value="1"/>
</dbReference>
<evidence type="ECO:0000313" key="5">
    <source>
        <dbReference type="EMBL" id="CAK7221952.1"/>
    </source>
</evidence>
<evidence type="ECO:0000256" key="2">
    <source>
        <dbReference type="ARBA" id="ARBA00012948"/>
    </source>
</evidence>
<name>A0ABP0BQH4_9PEZI</name>
<dbReference type="PANTHER" id="PTHR42879">
    <property type="entry name" value="3-OXOACYL-(ACYL-CARRIER-PROTEIN) REDUCTASE"/>
    <property type="match status" value="1"/>
</dbReference>
<dbReference type="Pfam" id="PF13561">
    <property type="entry name" value="adh_short_C2"/>
    <property type="match status" value="1"/>
</dbReference>